<dbReference type="SUPFAM" id="SSF52016">
    <property type="entry name" value="LeuD/IlvD-like"/>
    <property type="match status" value="1"/>
</dbReference>
<name>A0A1Y5RYM8_9RHOB</name>
<comment type="pathway">
    <text evidence="3 10">Amino-acid biosynthesis; L-leucine biosynthesis; L-leucine from 3-methyl-2-oxobutanoate: step 2/4.</text>
</comment>
<gene>
    <name evidence="12" type="primary">leuD_1</name>
    <name evidence="10" type="synonym">leuD</name>
    <name evidence="12" type="ORF">ROA7023_00789</name>
</gene>
<sequence length="215" mass="23413">MDRFETLVSRAAPLLEDNIDTDVIFPARFLLLLDRDGLGRHAFSERRKADGSFVLDRPDYAGAQILVTGQNFGTGSSREQAVWTLADLGIRCVIAPSFGEIFHANCFKNGVLPITLPEPDMVRVRAAAAALETVTVDLDAQQVVLAEGAPIPFDVSAYRKRLLLLGLDEVGLILTDDLAAIETFEAARAQTAPWLSIAADRFDLSDTARDPQDAD</sequence>
<dbReference type="CDD" id="cd01577">
    <property type="entry name" value="IPMI_Swivel"/>
    <property type="match status" value="1"/>
</dbReference>
<evidence type="ECO:0000256" key="5">
    <source>
        <dbReference type="ARBA" id="ARBA00011271"/>
    </source>
</evidence>
<accession>A0A1Y5RYM8</accession>
<evidence type="ECO:0000256" key="10">
    <source>
        <dbReference type="HAMAP-Rule" id="MF_01031"/>
    </source>
</evidence>
<dbReference type="GO" id="GO:0009098">
    <property type="term" value="P:L-leucine biosynthetic process"/>
    <property type="evidence" value="ECO:0007669"/>
    <property type="project" value="UniProtKB-UniRule"/>
</dbReference>
<dbReference type="Proteomes" id="UP000193900">
    <property type="component" value="Unassembled WGS sequence"/>
</dbReference>
<dbReference type="InterPro" id="IPR004431">
    <property type="entry name" value="3-IsopropMal_deHydase_ssu"/>
</dbReference>
<evidence type="ECO:0000256" key="1">
    <source>
        <dbReference type="ARBA" id="ARBA00000491"/>
    </source>
</evidence>
<dbReference type="PANTHER" id="PTHR43345:SF5">
    <property type="entry name" value="3-ISOPROPYLMALATE DEHYDRATASE SMALL SUBUNIT"/>
    <property type="match status" value="1"/>
</dbReference>
<dbReference type="AlphaFoldDB" id="A0A1Y5RYM8"/>
<dbReference type="PANTHER" id="PTHR43345">
    <property type="entry name" value="3-ISOPROPYLMALATE DEHYDRATASE SMALL SUBUNIT 2-RELATED-RELATED"/>
    <property type="match status" value="1"/>
</dbReference>
<protein>
    <recommendedName>
        <fullName evidence="10">3-isopropylmalate dehydratase small subunit</fullName>
        <ecNumber evidence="10">4.2.1.33</ecNumber>
    </recommendedName>
    <alternativeName>
        <fullName evidence="10">Alpha-IPM isomerase</fullName>
        <shortName evidence="10">IPMI</shortName>
    </alternativeName>
    <alternativeName>
        <fullName evidence="10">Isopropylmalate isomerase</fullName>
    </alternativeName>
</protein>
<evidence type="ECO:0000256" key="9">
    <source>
        <dbReference type="ARBA" id="ARBA00023304"/>
    </source>
</evidence>
<evidence type="ECO:0000259" key="11">
    <source>
        <dbReference type="Pfam" id="PF00694"/>
    </source>
</evidence>
<dbReference type="Gene3D" id="3.20.19.10">
    <property type="entry name" value="Aconitase, domain 4"/>
    <property type="match status" value="1"/>
</dbReference>
<keyword evidence="8 10" id="KW-0456">Lyase</keyword>
<dbReference type="NCBIfam" id="TIGR00171">
    <property type="entry name" value="leuD"/>
    <property type="match status" value="1"/>
</dbReference>
<dbReference type="Pfam" id="PF00694">
    <property type="entry name" value="Aconitase_C"/>
    <property type="match status" value="1"/>
</dbReference>
<dbReference type="UniPathway" id="UPA00048">
    <property type="reaction ID" value="UER00071"/>
</dbReference>
<reference evidence="12 13" key="1">
    <citation type="submission" date="2017-03" db="EMBL/GenBank/DDBJ databases">
        <authorList>
            <person name="Afonso C.L."/>
            <person name="Miller P.J."/>
            <person name="Scott M.A."/>
            <person name="Spackman E."/>
            <person name="Goraichik I."/>
            <person name="Dimitrov K.M."/>
            <person name="Suarez D.L."/>
            <person name="Swayne D.E."/>
        </authorList>
    </citation>
    <scope>NUCLEOTIDE SEQUENCE [LARGE SCALE GENOMIC DNA]</scope>
    <source>
        <strain evidence="12 13">CECT 7023</strain>
    </source>
</reference>
<evidence type="ECO:0000256" key="7">
    <source>
        <dbReference type="ARBA" id="ARBA00022605"/>
    </source>
</evidence>
<dbReference type="InterPro" id="IPR015928">
    <property type="entry name" value="Aconitase/3IPM_dehydase_swvl"/>
</dbReference>
<evidence type="ECO:0000256" key="6">
    <source>
        <dbReference type="ARBA" id="ARBA00022430"/>
    </source>
</evidence>
<evidence type="ECO:0000256" key="2">
    <source>
        <dbReference type="ARBA" id="ARBA00002695"/>
    </source>
</evidence>
<keyword evidence="9 10" id="KW-0100">Branched-chain amino acid biosynthesis</keyword>
<keyword evidence="6 10" id="KW-0432">Leucine biosynthesis</keyword>
<dbReference type="RefSeq" id="WP_085877709.1">
    <property type="nucleotide sequence ID" value="NZ_FWFZ01000003.1"/>
</dbReference>
<comment type="catalytic activity">
    <reaction evidence="1 10">
        <text>(2R,3S)-3-isopropylmalate = (2S)-2-isopropylmalate</text>
        <dbReference type="Rhea" id="RHEA:32287"/>
        <dbReference type="ChEBI" id="CHEBI:1178"/>
        <dbReference type="ChEBI" id="CHEBI:35121"/>
        <dbReference type="EC" id="4.2.1.33"/>
    </reaction>
</comment>
<keyword evidence="7 10" id="KW-0028">Amino-acid biosynthesis</keyword>
<dbReference type="OrthoDB" id="9777465at2"/>
<evidence type="ECO:0000256" key="4">
    <source>
        <dbReference type="ARBA" id="ARBA00009845"/>
    </source>
</evidence>
<evidence type="ECO:0000256" key="3">
    <source>
        <dbReference type="ARBA" id="ARBA00004729"/>
    </source>
</evidence>
<dbReference type="InterPro" id="IPR033940">
    <property type="entry name" value="IPMI_Swivel"/>
</dbReference>
<dbReference type="EMBL" id="FWFZ01000003">
    <property type="protein sequence ID" value="SLN25569.1"/>
    <property type="molecule type" value="Genomic_DNA"/>
</dbReference>
<proteinExistence type="inferred from homology"/>
<dbReference type="HAMAP" id="MF_01031">
    <property type="entry name" value="LeuD_type1"/>
    <property type="match status" value="1"/>
</dbReference>
<comment type="function">
    <text evidence="2 10">Catalyzes the isomerization between 2-isopropylmalate and 3-isopropylmalate, via the formation of 2-isopropylmaleate.</text>
</comment>
<dbReference type="InterPro" id="IPR050075">
    <property type="entry name" value="LeuD"/>
</dbReference>
<evidence type="ECO:0000256" key="8">
    <source>
        <dbReference type="ARBA" id="ARBA00023239"/>
    </source>
</evidence>
<dbReference type="GO" id="GO:0003861">
    <property type="term" value="F:3-isopropylmalate dehydratase activity"/>
    <property type="evidence" value="ECO:0007669"/>
    <property type="project" value="UniProtKB-UniRule"/>
</dbReference>
<evidence type="ECO:0000313" key="13">
    <source>
        <dbReference type="Proteomes" id="UP000193900"/>
    </source>
</evidence>
<feature type="domain" description="Aconitase A/isopropylmalate dehydratase small subunit swivel" evidence="11">
    <location>
        <begin position="1"/>
        <end position="118"/>
    </location>
</feature>
<comment type="similarity">
    <text evidence="4 10">Belongs to the LeuD family. LeuD type 1 subfamily.</text>
</comment>
<comment type="subunit">
    <text evidence="5 10">Heterodimer of LeuC and LeuD.</text>
</comment>
<dbReference type="GO" id="GO:0009316">
    <property type="term" value="C:3-isopropylmalate dehydratase complex"/>
    <property type="evidence" value="ECO:0007669"/>
    <property type="project" value="InterPro"/>
</dbReference>
<dbReference type="InterPro" id="IPR000573">
    <property type="entry name" value="AconitaseA/IPMdHydase_ssu_swvl"/>
</dbReference>
<evidence type="ECO:0000313" key="12">
    <source>
        <dbReference type="EMBL" id="SLN25569.1"/>
    </source>
</evidence>
<dbReference type="EC" id="4.2.1.33" evidence="10"/>
<keyword evidence="13" id="KW-1185">Reference proteome</keyword>
<organism evidence="12 13">
    <name type="scientific">Roseisalinus antarcticus</name>
    <dbReference type="NCBI Taxonomy" id="254357"/>
    <lineage>
        <taxon>Bacteria</taxon>
        <taxon>Pseudomonadati</taxon>
        <taxon>Pseudomonadota</taxon>
        <taxon>Alphaproteobacteria</taxon>
        <taxon>Rhodobacterales</taxon>
        <taxon>Roseobacteraceae</taxon>
        <taxon>Roseisalinus</taxon>
    </lineage>
</organism>
<dbReference type="NCBIfam" id="NF002458">
    <property type="entry name" value="PRK01641.1"/>
    <property type="match status" value="1"/>
</dbReference>